<dbReference type="Gene3D" id="1.10.8.1040">
    <property type="match status" value="1"/>
</dbReference>
<dbReference type="Pfam" id="PF13145">
    <property type="entry name" value="Rotamase_2"/>
    <property type="match status" value="1"/>
</dbReference>
<evidence type="ECO:0000313" key="4">
    <source>
        <dbReference type="EMBL" id="MCW6536552.1"/>
    </source>
</evidence>
<dbReference type="EMBL" id="JANFAV010000014">
    <property type="protein sequence ID" value="MCW6536552.1"/>
    <property type="molecule type" value="Genomic_DNA"/>
</dbReference>
<feature type="compositionally biased region" description="Low complexity" evidence="1">
    <location>
        <begin position="279"/>
        <end position="297"/>
    </location>
</feature>
<dbReference type="InterPro" id="IPR000297">
    <property type="entry name" value="PPIase_PpiC"/>
</dbReference>
<evidence type="ECO:0000259" key="3">
    <source>
        <dbReference type="Pfam" id="PF13145"/>
    </source>
</evidence>
<gene>
    <name evidence="4" type="ORF">NEE01_17380</name>
</gene>
<keyword evidence="2" id="KW-0732">Signal</keyword>
<accession>A0AA42CRV8</accession>
<sequence length="297" mass="31487">MMKKSGTISILFACVALTACGKGGSGGAAPTGQVAATVDGKEITTSEVRLELGPLASDPQASARAQPAALQSIVNRKILADAAVARGLDKTPTAAITLQKARDLTLIQLLEENVRSTLPKVSPDEAAAYVRDNPQAFAQRQLISVDQLIVGSVKPEIVQQMGPLKTMDEIIALLDKNKVQYRRGAAVIDSLTIPPDAAKQISNLKIDDVFVLPNGNAVMVARIRERQAQPISGDQANQIASQILTTQRTQNMVREQFGKIIKEAQSKVKINEQFQTKTAPGAPAAPAANAAVPAKEK</sequence>
<dbReference type="RefSeq" id="WP_265270123.1">
    <property type="nucleotide sequence ID" value="NZ_JANFAU010000017.1"/>
</dbReference>
<dbReference type="Proteomes" id="UP001165565">
    <property type="component" value="Unassembled WGS sequence"/>
</dbReference>
<evidence type="ECO:0000256" key="2">
    <source>
        <dbReference type="SAM" id="SignalP"/>
    </source>
</evidence>
<organism evidence="4 5">
    <name type="scientific">Sphingomonas lycopersici</name>
    <dbReference type="NCBI Taxonomy" id="2951807"/>
    <lineage>
        <taxon>Bacteria</taxon>
        <taxon>Pseudomonadati</taxon>
        <taxon>Pseudomonadota</taxon>
        <taxon>Alphaproteobacteria</taxon>
        <taxon>Sphingomonadales</taxon>
        <taxon>Sphingomonadaceae</taxon>
        <taxon>Sphingomonas</taxon>
    </lineage>
</organism>
<evidence type="ECO:0000313" key="5">
    <source>
        <dbReference type="Proteomes" id="UP001165565"/>
    </source>
</evidence>
<dbReference type="InterPro" id="IPR027304">
    <property type="entry name" value="Trigger_fact/SurA_dom_sf"/>
</dbReference>
<feature type="signal peptide" evidence="2">
    <location>
        <begin position="1"/>
        <end position="21"/>
    </location>
</feature>
<dbReference type="GO" id="GO:0003755">
    <property type="term" value="F:peptidyl-prolyl cis-trans isomerase activity"/>
    <property type="evidence" value="ECO:0007669"/>
    <property type="project" value="InterPro"/>
</dbReference>
<feature type="region of interest" description="Disordered" evidence="1">
    <location>
        <begin position="276"/>
        <end position="297"/>
    </location>
</feature>
<proteinExistence type="predicted"/>
<evidence type="ECO:0000256" key="1">
    <source>
        <dbReference type="SAM" id="MobiDB-lite"/>
    </source>
</evidence>
<feature type="domain" description="PpiC" evidence="3">
    <location>
        <begin position="121"/>
        <end position="232"/>
    </location>
</feature>
<keyword evidence="5" id="KW-1185">Reference proteome</keyword>
<comment type="caution">
    <text evidence="4">The sequence shown here is derived from an EMBL/GenBank/DDBJ whole genome shotgun (WGS) entry which is preliminary data.</text>
</comment>
<name>A0AA42CRV8_9SPHN</name>
<dbReference type="PROSITE" id="PS51257">
    <property type="entry name" value="PROKAR_LIPOPROTEIN"/>
    <property type="match status" value="1"/>
</dbReference>
<reference evidence="4" key="1">
    <citation type="submission" date="2022-06" db="EMBL/GenBank/DDBJ databases">
        <title>Sphingomonas sp. nov. isolated from rhizosphere soil of tomato.</title>
        <authorList>
            <person name="Dong H."/>
            <person name="Gao R."/>
        </authorList>
    </citation>
    <scope>NUCLEOTIDE SEQUENCE</scope>
    <source>
        <strain evidence="4">MMSM24</strain>
    </source>
</reference>
<feature type="chain" id="PRO_5041378916" description="PpiC domain-containing protein" evidence="2">
    <location>
        <begin position="22"/>
        <end position="297"/>
    </location>
</feature>
<protein>
    <recommendedName>
        <fullName evidence="3">PpiC domain-containing protein</fullName>
    </recommendedName>
</protein>
<dbReference type="SUPFAM" id="SSF109998">
    <property type="entry name" value="Triger factor/SurA peptide-binding domain-like"/>
    <property type="match status" value="1"/>
</dbReference>
<dbReference type="AlphaFoldDB" id="A0AA42CRV8"/>